<organism evidence="2 3">
    <name type="scientific">Streptococcus anginosus</name>
    <dbReference type="NCBI Taxonomy" id="1328"/>
    <lineage>
        <taxon>Bacteria</taxon>
        <taxon>Bacillati</taxon>
        <taxon>Bacillota</taxon>
        <taxon>Bacilli</taxon>
        <taxon>Lactobacillales</taxon>
        <taxon>Streptococcaceae</taxon>
        <taxon>Streptococcus</taxon>
        <taxon>Streptococcus anginosus group</taxon>
    </lineage>
</organism>
<dbReference type="InterPro" id="IPR021739">
    <property type="entry name" value="SaV-like"/>
</dbReference>
<evidence type="ECO:0000313" key="3">
    <source>
        <dbReference type="Proteomes" id="UP000403538"/>
    </source>
</evidence>
<dbReference type="Proteomes" id="UP000403538">
    <property type="component" value="Unassembled WGS sequence"/>
</dbReference>
<dbReference type="AlphaFoldDB" id="A0A4V0AC08"/>
<dbReference type="EMBL" id="CABEID010000002">
    <property type="protein sequence ID" value="VTS50454.1"/>
    <property type="molecule type" value="Genomic_DNA"/>
</dbReference>
<evidence type="ECO:0000313" key="1">
    <source>
        <dbReference type="EMBL" id="VTS36378.1"/>
    </source>
</evidence>
<dbReference type="RefSeq" id="WP_260664225.1">
    <property type="nucleotide sequence ID" value="NZ_CABEID010000001.1"/>
</dbReference>
<name>A0A4V0AC08_STRAP</name>
<proteinExistence type="predicted"/>
<gene>
    <name evidence="1" type="ORF">NCTC11062_01152</name>
    <name evidence="2" type="ORF">NCTC11062_01990</name>
</gene>
<reference evidence="2 3" key="1">
    <citation type="submission" date="2019-05" db="EMBL/GenBank/DDBJ databases">
        <authorList>
            <consortium name="Pathogen Informatics"/>
        </authorList>
    </citation>
    <scope>NUCLEOTIDE SEQUENCE [LARGE SCALE GENOMIC DNA]</scope>
    <source>
        <strain evidence="2 3">NCTC11062</strain>
    </source>
</reference>
<evidence type="ECO:0000313" key="2">
    <source>
        <dbReference type="EMBL" id="VTS50454.1"/>
    </source>
</evidence>
<protein>
    <submittedName>
        <fullName evidence="2">Gp29</fullName>
    </submittedName>
</protein>
<dbReference type="Pfam" id="PF11753">
    <property type="entry name" value="DUF3310"/>
    <property type="match status" value="1"/>
</dbReference>
<sequence length="97" mass="11190">MQTDNINKPGHYQGAHGLEAIDVVRNFAGNLTAEQGFYWGNAIKYMLRFQKKNGVEDLKKAKKNLEWLIENMEDENAKPYTDNTYPMLGTRPLQARE</sequence>
<dbReference type="EMBL" id="CABEID010000001">
    <property type="protein sequence ID" value="VTS36378.1"/>
    <property type="molecule type" value="Genomic_DNA"/>
</dbReference>
<accession>A0A4V0AC08</accession>